<evidence type="ECO:0000313" key="2">
    <source>
        <dbReference type="EMBL" id="NTS65013.1"/>
    </source>
</evidence>
<keyword evidence="1" id="KW-0472">Membrane</keyword>
<dbReference type="Proteomes" id="UP000621447">
    <property type="component" value="Unassembled WGS sequence"/>
</dbReference>
<accession>A0ABX2JET8</accession>
<comment type="caution">
    <text evidence="2">The sequence shown here is derived from an EMBL/GenBank/DDBJ whole genome shotgun (WGS) entry which is preliminary data.</text>
</comment>
<proteinExistence type="predicted"/>
<protein>
    <submittedName>
        <fullName evidence="2">Uncharacterized protein</fullName>
    </submittedName>
</protein>
<feature type="transmembrane region" description="Helical" evidence="1">
    <location>
        <begin position="29"/>
        <end position="46"/>
    </location>
</feature>
<evidence type="ECO:0000313" key="3">
    <source>
        <dbReference type="Proteomes" id="UP000621447"/>
    </source>
</evidence>
<evidence type="ECO:0000256" key="1">
    <source>
        <dbReference type="SAM" id="Phobius"/>
    </source>
</evidence>
<gene>
    <name evidence="2" type="ORF">HRV97_07540</name>
</gene>
<name>A0ABX2JET8_9SPHN</name>
<dbReference type="RefSeq" id="WP_174193517.1">
    <property type="nucleotide sequence ID" value="NZ_JABULH010000002.1"/>
</dbReference>
<keyword evidence="1" id="KW-1133">Transmembrane helix</keyword>
<organism evidence="2 3">
    <name type="scientific">Sphingomonas hominis</name>
    <dbReference type="NCBI Taxonomy" id="2741495"/>
    <lineage>
        <taxon>Bacteria</taxon>
        <taxon>Pseudomonadati</taxon>
        <taxon>Pseudomonadota</taxon>
        <taxon>Alphaproteobacteria</taxon>
        <taxon>Sphingomonadales</taxon>
        <taxon>Sphingomonadaceae</taxon>
        <taxon>Sphingomonas</taxon>
    </lineage>
</organism>
<keyword evidence="3" id="KW-1185">Reference proteome</keyword>
<reference evidence="2 3" key="1">
    <citation type="submission" date="2020-06" db="EMBL/GenBank/DDBJ databases">
        <title>Sphingomonas hominis sp. nov., a member of the Sphingomonas, isolated from the hair of a 22-year-old girl.</title>
        <authorList>
            <person name="Zhang D.-F."/>
            <person name="Cui X.-W."/>
        </authorList>
    </citation>
    <scope>NUCLEOTIDE SEQUENCE [LARGE SCALE GENOMIC DNA]</scope>
    <source>
        <strain evidence="2 3">HHU CXW</strain>
    </source>
</reference>
<dbReference type="EMBL" id="JABULH010000002">
    <property type="protein sequence ID" value="NTS65013.1"/>
    <property type="molecule type" value="Genomic_DNA"/>
</dbReference>
<sequence>MTIACAVTPVALTLLPLAASQLWRTRMRTAAILLLFTGLACGIGWIDMRALAAWSPVLTGPWLVLLVGAVATSTAWSLSTAPSARDLIRAAGIVALIAAPWSPWCGLLFAASALMAAHWPRSRATITLVAANDNDAGRYPPYALHRYATVSSPSLRSARPSAYD</sequence>
<feature type="transmembrane region" description="Helical" evidence="1">
    <location>
        <begin position="90"/>
        <end position="114"/>
    </location>
</feature>
<keyword evidence="1" id="KW-0812">Transmembrane</keyword>
<feature type="transmembrane region" description="Helical" evidence="1">
    <location>
        <begin position="58"/>
        <end position="78"/>
    </location>
</feature>